<name>A0A396GKM3_MEDTR</name>
<dbReference type="Proteomes" id="UP000265566">
    <property type="component" value="Chromosome 8"/>
</dbReference>
<evidence type="ECO:0000313" key="1">
    <source>
        <dbReference type="EMBL" id="RHN41679.1"/>
    </source>
</evidence>
<evidence type="ECO:0000313" key="2">
    <source>
        <dbReference type="Proteomes" id="UP000265566"/>
    </source>
</evidence>
<gene>
    <name evidence="1" type="ORF">MtrunA17_Chr8g0368631</name>
</gene>
<dbReference type="Gramene" id="rna48029">
    <property type="protein sequence ID" value="RHN41679.1"/>
    <property type="gene ID" value="gene48029"/>
</dbReference>
<proteinExistence type="predicted"/>
<sequence>MNCILKDIDVVEKSIFFQRTFTYLIIKMENVLIHFHTTTFPCFSN</sequence>
<dbReference type="AlphaFoldDB" id="A0A396GKM3"/>
<dbReference type="EMBL" id="PSQE01000008">
    <property type="protein sequence ID" value="RHN41679.1"/>
    <property type="molecule type" value="Genomic_DNA"/>
</dbReference>
<organism evidence="1 2">
    <name type="scientific">Medicago truncatula</name>
    <name type="common">Barrel medic</name>
    <name type="synonym">Medicago tribuloides</name>
    <dbReference type="NCBI Taxonomy" id="3880"/>
    <lineage>
        <taxon>Eukaryota</taxon>
        <taxon>Viridiplantae</taxon>
        <taxon>Streptophyta</taxon>
        <taxon>Embryophyta</taxon>
        <taxon>Tracheophyta</taxon>
        <taxon>Spermatophyta</taxon>
        <taxon>Magnoliopsida</taxon>
        <taxon>eudicotyledons</taxon>
        <taxon>Gunneridae</taxon>
        <taxon>Pentapetalae</taxon>
        <taxon>rosids</taxon>
        <taxon>fabids</taxon>
        <taxon>Fabales</taxon>
        <taxon>Fabaceae</taxon>
        <taxon>Papilionoideae</taxon>
        <taxon>50 kb inversion clade</taxon>
        <taxon>NPAAA clade</taxon>
        <taxon>Hologalegina</taxon>
        <taxon>IRL clade</taxon>
        <taxon>Trifolieae</taxon>
        <taxon>Medicago</taxon>
    </lineage>
</organism>
<protein>
    <submittedName>
        <fullName evidence="1">Uncharacterized protein</fullName>
    </submittedName>
</protein>
<comment type="caution">
    <text evidence="1">The sequence shown here is derived from an EMBL/GenBank/DDBJ whole genome shotgun (WGS) entry which is preliminary data.</text>
</comment>
<accession>A0A396GKM3</accession>
<reference evidence="2" key="1">
    <citation type="journal article" date="2018" name="Nat. Plants">
        <title>Whole-genome landscape of Medicago truncatula symbiotic genes.</title>
        <authorList>
            <person name="Pecrix Y."/>
            <person name="Staton S.E."/>
            <person name="Sallet E."/>
            <person name="Lelandais-Briere C."/>
            <person name="Moreau S."/>
            <person name="Carrere S."/>
            <person name="Blein T."/>
            <person name="Jardinaud M.F."/>
            <person name="Latrasse D."/>
            <person name="Zouine M."/>
            <person name="Zahm M."/>
            <person name="Kreplak J."/>
            <person name="Mayjonade B."/>
            <person name="Satge C."/>
            <person name="Perez M."/>
            <person name="Cauet S."/>
            <person name="Marande W."/>
            <person name="Chantry-Darmon C."/>
            <person name="Lopez-Roques C."/>
            <person name="Bouchez O."/>
            <person name="Berard A."/>
            <person name="Debelle F."/>
            <person name="Munos S."/>
            <person name="Bendahmane A."/>
            <person name="Berges H."/>
            <person name="Niebel A."/>
            <person name="Buitink J."/>
            <person name="Frugier F."/>
            <person name="Benhamed M."/>
            <person name="Crespi M."/>
            <person name="Gouzy J."/>
            <person name="Gamas P."/>
        </authorList>
    </citation>
    <scope>NUCLEOTIDE SEQUENCE [LARGE SCALE GENOMIC DNA]</scope>
    <source>
        <strain evidence="2">cv. Jemalong A17</strain>
    </source>
</reference>